<protein>
    <submittedName>
        <fullName evidence="5">Sec-dependent nitrous-oxide reductase</fullName>
        <ecNumber evidence="5">1.7.2.4</ecNumber>
    </submittedName>
</protein>
<evidence type="ECO:0000256" key="3">
    <source>
        <dbReference type="ARBA" id="ARBA00023008"/>
    </source>
</evidence>
<dbReference type="SUPFAM" id="SSF49503">
    <property type="entry name" value="Cupredoxins"/>
    <property type="match status" value="1"/>
</dbReference>
<keyword evidence="4" id="KW-1133">Transmembrane helix</keyword>
<dbReference type="PANTHER" id="PTHR42838:SF2">
    <property type="entry name" value="NITROUS-OXIDE REDUCTASE"/>
    <property type="match status" value="1"/>
</dbReference>
<dbReference type="InterPro" id="IPR015943">
    <property type="entry name" value="WD40/YVTN_repeat-like_dom_sf"/>
</dbReference>
<proteinExistence type="predicted"/>
<evidence type="ECO:0000313" key="6">
    <source>
        <dbReference type="Proteomes" id="UP001139409"/>
    </source>
</evidence>
<dbReference type="InterPro" id="IPR041114">
    <property type="entry name" value="Nos_propeller"/>
</dbReference>
<feature type="transmembrane region" description="Helical" evidence="4">
    <location>
        <begin position="5"/>
        <end position="22"/>
    </location>
</feature>
<keyword evidence="5" id="KW-0560">Oxidoreductase</keyword>
<dbReference type="InterPro" id="IPR011045">
    <property type="entry name" value="N2O_reductase_N"/>
</dbReference>
<dbReference type="GO" id="GO:0005507">
    <property type="term" value="F:copper ion binding"/>
    <property type="evidence" value="ECO:0007669"/>
    <property type="project" value="InterPro"/>
</dbReference>
<dbReference type="Gene3D" id="2.60.40.420">
    <property type="entry name" value="Cupredoxins - blue copper proteins"/>
    <property type="match status" value="1"/>
</dbReference>
<keyword evidence="3" id="KW-0186">Copper</keyword>
<accession>A0A9X1HP50</accession>
<organism evidence="5 6">
    <name type="scientific">Fulvivirga sedimenti</name>
    <dbReference type="NCBI Taxonomy" id="2879465"/>
    <lineage>
        <taxon>Bacteria</taxon>
        <taxon>Pseudomonadati</taxon>
        <taxon>Bacteroidota</taxon>
        <taxon>Cytophagia</taxon>
        <taxon>Cytophagales</taxon>
        <taxon>Fulvivirgaceae</taxon>
        <taxon>Fulvivirga</taxon>
    </lineage>
</organism>
<comment type="caution">
    <text evidence="5">The sequence shown here is derived from an EMBL/GenBank/DDBJ whole genome shotgun (WGS) entry which is preliminary data.</text>
</comment>
<dbReference type="InterPro" id="IPR026468">
    <property type="entry name" value="Nitrous_oxide_Rdtase_Sec-dep"/>
</dbReference>
<evidence type="ECO:0000256" key="4">
    <source>
        <dbReference type="SAM" id="Phobius"/>
    </source>
</evidence>
<sequence length="654" mass="72518">MKKQILYYILSFMMLISIIGITSCNQNGSSKSGALLSSAAEKVYVAPGEQDEFYAFLSGGYSGNLTVYGLPSGRMFKEIPVFSQFPTSGYGYSEETRPMLNTSHGPVPWDDLHHPDISQTNGELDGRWIFVNGNNTPRIARVSLSTFETEEIIEIPNSAGNHSSSFITENTEYVVAGTRFSVPVPQRDMEISEYKGNFKGALTFISVGPEHGNLEIKFQILMPGFNYDLSHPGRGKSHGWFFFTTYNTEEANSLMEVNSSQNDKDFIAAINWKKIEEYVNNGGGTMMPANYAHNVYDEDKHSATSTMINEVLTVNPADVPGAVFFLPTPKSPHGCDVDPSGQYIIGAGKLSADLTVHSFDKMIAAIDAGKFDGDAYGIPILKFEEVLAGTVKSGGLGPLHTEFDAEGNAYTTFFISSEVVKWKIGTWEVVDRKPTFYSVGHLMIPGGNSRKPFGKYVVAMNKITKDRYLPTGPEMEHSAQIYDISGEKMELLYDFPTHGEPHYAAGCPADLLRPNSKKFYRLDENNHPFATKTAADARVERDGKDVHIYMTTIRSHFTPDNIEGIKVGDRVYFHVTNHEQDFDVPHGFAVLGANTSEILVMPGQTKTIVWEPKYVGVWPFYCTDFCSALHQEMQGYVRVSPANASIELSWSLGE</sequence>
<gene>
    <name evidence="5" type="primary">nosZ</name>
    <name evidence="5" type="ORF">LDX50_05910</name>
</gene>
<dbReference type="NCBIfam" id="TIGR04246">
    <property type="entry name" value="nitrous_NosZ_Gp"/>
    <property type="match status" value="1"/>
</dbReference>
<dbReference type="Pfam" id="PF18764">
    <property type="entry name" value="nos_propeller"/>
    <property type="match status" value="1"/>
</dbReference>
<dbReference type="PROSITE" id="PS00078">
    <property type="entry name" value="COX2"/>
    <property type="match status" value="1"/>
</dbReference>
<evidence type="ECO:0000256" key="2">
    <source>
        <dbReference type="ARBA" id="ARBA00022723"/>
    </source>
</evidence>
<evidence type="ECO:0000256" key="1">
    <source>
        <dbReference type="ARBA" id="ARBA00004196"/>
    </source>
</evidence>
<keyword evidence="4" id="KW-0812">Transmembrane</keyword>
<dbReference type="PANTHER" id="PTHR42838">
    <property type="entry name" value="CYTOCHROME C OXIDASE SUBUNIT II"/>
    <property type="match status" value="1"/>
</dbReference>
<reference evidence="5" key="1">
    <citation type="submission" date="2021-09" db="EMBL/GenBank/DDBJ databases">
        <title>Fulvivirga sp. isolated from coastal sediment.</title>
        <authorList>
            <person name="Yu H."/>
        </authorList>
    </citation>
    <scope>NUCLEOTIDE SEQUENCE</scope>
    <source>
        <strain evidence="5">1062</strain>
    </source>
</reference>
<dbReference type="InterPro" id="IPR051403">
    <property type="entry name" value="NosZ/Cyto_c_oxidase_sub2"/>
</dbReference>
<dbReference type="Gene3D" id="2.130.10.10">
    <property type="entry name" value="YVTN repeat-like/Quinoprotein amine dehydrogenase"/>
    <property type="match status" value="1"/>
</dbReference>
<dbReference type="Proteomes" id="UP001139409">
    <property type="component" value="Unassembled WGS sequence"/>
</dbReference>
<dbReference type="EMBL" id="JAIXNE010000001">
    <property type="protein sequence ID" value="MCA6074393.1"/>
    <property type="molecule type" value="Genomic_DNA"/>
</dbReference>
<keyword evidence="6" id="KW-1185">Reference proteome</keyword>
<keyword evidence="4" id="KW-0472">Membrane</keyword>
<dbReference type="GO" id="GO:0050304">
    <property type="term" value="F:nitrous-oxide reductase activity"/>
    <property type="evidence" value="ECO:0007669"/>
    <property type="project" value="UniProtKB-EC"/>
</dbReference>
<keyword evidence="2" id="KW-0479">Metal-binding</keyword>
<dbReference type="AlphaFoldDB" id="A0A9X1HP50"/>
<dbReference type="SUPFAM" id="SSF50974">
    <property type="entry name" value="Nitrous oxide reductase, N-terminal domain"/>
    <property type="match status" value="1"/>
</dbReference>
<dbReference type="RefSeq" id="WP_225697487.1">
    <property type="nucleotide sequence ID" value="NZ_JAIXNE010000001.1"/>
</dbReference>
<dbReference type="GO" id="GO:0030313">
    <property type="term" value="C:cell envelope"/>
    <property type="evidence" value="ECO:0007669"/>
    <property type="project" value="UniProtKB-SubCell"/>
</dbReference>
<dbReference type="InterPro" id="IPR001505">
    <property type="entry name" value="Copper_CuA"/>
</dbReference>
<dbReference type="PROSITE" id="PS51257">
    <property type="entry name" value="PROKAR_LIPOPROTEIN"/>
    <property type="match status" value="1"/>
</dbReference>
<dbReference type="InterPro" id="IPR008972">
    <property type="entry name" value="Cupredoxin"/>
</dbReference>
<comment type="subcellular location">
    <subcellularLocation>
        <location evidence="1">Cell envelope</location>
    </subcellularLocation>
</comment>
<evidence type="ECO:0000313" key="5">
    <source>
        <dbReference type="EMBL" id="MCA6074393.1"/>
    </source>
</evidence>
<name>A0A9X1HP50_9BACT</name>
<dbReference type="EC" id="1.7.2.4" evidence="5"/>